<evidence type="ECO:0000256" key="1">
    <source>
        <dbReference type="ARBA" id="ARBA00022723"/>
    </source>
</evidence>
<dbReference type="PROSITE" id="PS50089">
    <property type="entry name" value="ZF_RING_2"/>
    <property type="match status" value="1"/>
</dbReference>
<dbReference type="Proteomes" id="UP000195602">
    <property type="component" value="Unassembled WGS sequence"/>
</dbReference>
<gene>
    <name evidence="7" type="ORF">A9F13_01g04785</name>
</gene>
<feature type="region of interest" description="Disordered" evidence="5">
    <location>
        <begin position="181"/>
        <end position="203"/>
    </location>
</feature>
<dbReference type="SUPFAM" id="SSF57850">
    <property type="entry name" value="RING/U-box"/>
    <property type="match status" value="1"/>
</dbReference>
<dbReference type="PANTHER" id="PTHR15710:SF243">
    <property type="entry name" value="E3 UBIQUITIN-PROTEIN LIGASE PRAJA-2 ISOFORM X1"/>
    <property type="match status" value="1"/>
</dbReference>
<dbReference type="GO" id="GO:0061630">
    <property type="term" value="F:ubiquitin protein ligase activity"/>
    <property type="evidence" value="ECO:0007669"/>
    <property type="project" value="TreeGrafter"/>
</dbReference>
<dbReference type="GO" id="GO:0005737">
    <property type="term" value="C:cytoplasm"/>
    <property type="evidence" value="ECO:0007669"/>
    <property type="project" value="TreeGrafter"/>
</dbReference>
<evidence type="ECO:0000256" key="3">
    <source>
        <dbReference type="ARBA" id="ARBA00022833"/>
    </source>
</evidence>
<dbReference type="Pfam" id="PF13639">
    <property type="entry name" value="zf-RING_2"/>
    <property type="match status" value="1"/>
</dbReference>
<feature type="compositionally biased region" description="Basic and acidic residues" evidence="5">
    <location>
        <begin position="1"/>
        <end position="24"/>
    </location>
</feature>
<keyword evidence="1" id="KW-0479">Metal-binding</keyword>
<dbReference type="EMBL" id="LYUB02000001">
    <property type="protein sequence ID" value="OVF11030.1"/>
    <property type="molecule type" value="Genomic_DNA"/>
</dbReference>
<feature type="region of interest" description="Disordered" evidence="5">
    <location>
        <begin position="1"/>
        <end position="26"/>
    </location>
</feature>
<name>A0AA91T4J3_CLALS</name>
<comment type="caution">
    <text evidence="7">The sequence shown here is derived from an EMBL/GenBank/DDBJ whole genome shotgun (WGS) entry which is preliminary data.</text>
</comment>
<feature type="compositionally biased region" description="Acidic residues" evidence="5">
    <location>
        <begin position="189"/>
        <end position="203"/>
    </location>
</feature>
<evidence type="ECO:0000256" key="5">
    <source>
        <dbReference type="SAM" id="MobiDB-lite"/>
    </source>
</evidence>
<protein>
    <recommendedName>
        <fullName evidence="6">RING-type domain-containing protein</fullName>
    </recommendedName>
</protein>
<dbReference type="InterPro" id="IPR013083">
    <property type="entry name" value="Znf_RING/FYVE/PHD"/>
</dbReference>
<keyword evidence="2 4" id="KW-0863">Zinc-finger</keyword>
<keyword evidence="3" id="KW-0862">Zinc</keyword>
<organism evidence="7 8">
    <name type="scientific">Clavispora lusitaniae</name>
    <name type="common">Candida lusitaniae</name>
    <dbReference type="NCBI Taxonomy" id="36911"/>
    <lineage>
        <taxon>Eukaryota</taxon>
        <taxon>Fungi</taxon>
        <taxon>Dikarya</taxon>
        <taxon>Ascomycota</taxon>
        <taxon>Saccharomycotina</taxon>
        <taxon>Pichiomycetes</taxon>
        <taxon>Metschnikowiaceae</taxon>
        <taxon>Clavispora</taxon>
    </lineage>
</organism>
<evidence type="ECO:0000313" key="7">
    <source>
        <dbReference type="EMBL" id="OVF11030.1"/>
    </source>
</evidence>
<feature type="domain" description="RING-type" evidence="6">
    <location>
        <begin position="112"/>
        <end position="163"/>
    </location>
</feature>
<evidence type="ECO:0000313" key="8">
    <source>
        <dbReference type="Proteomes" id="UP000195602"/>
    </source>
</evidence>
<dbReference type="PANTHER" id="PTHR15710">
    <property type="entry name" value="E3 UBIQUITIN-PROTEIN LIGASE PRAJA"/>
    <property type="match status" value="1"/>
</dbReference>
<dbReference type="KEGG" id="clus:A9F13_01g04785"/>
<accession>A0AA91T4J3</accession>
<dbReference type="AlphaFoldDB" id="A0AA91T4J3"/>
<reference evidence="7 8" key="1">
    <citation type="submission" date="2017-04" db="EMBL/GenBank/DDBJ databases">
        <title>Draft genome of the yeast Clavispora lusitaniae type strain CBS 6936.</title>
        <authorList>
            <person name="Durrens P."/>
            <person name="Klopp C."/>
            <person name="Biteau N."/>
            <person name="Fitton-Ouhabi V."/>
            <person name="Dementhon K."/>
            <person name="Accoceberry I."/>
            <person name="Sherman D.J."/>
            <person name="Noel T."/>
        </authorList>
    </citation>
    <scope>NUCLEOTIDE SEQUENCE [LARGE SCALE GENOMIC DNA]</scope>
    <source>
        <strain evidence="7 8">CBS 6936</strain>
    </source>
</reference>
<sequence>MSTYEDDHNLQSERDTARNTDSRRQHPSLSTILDSFMSHNSQDGERLNGREIFTRALRMMSSDDEGSERIQNFLSSFESAGPDFGAQKGISEDFLDSLERVDVKNLAEGADCPICTNKFVDNDYPLVVKLPCHVQGKTKKEHIFDLDCIAPWLKANSTCPLCRFNLNEVDKIRKERLEEELRKARNNDSEEEEDDEEDWELYG</sequence>
<proteinExistence type="predicted"/>
<evidence type="ECO:0000256" key="2">
    <source>
        <dbReference type="ARBA" id="ARBA00022771"/>
    </source>
</evidence>
<dbReference type="GO" id="GO:0016567">
    <property type="term" value="P:protein ubiquitination"/>
    <property type="evidence" value="ECO:0007669"/>
    <property type="project" value="TreeGrafter"/>
</dbReference>
<evidence type="ECO:0000256" key="4">
    <source>
        <dbReference type="PROSITE-ProRule" id="PRU00175"/>
    </source>
</evidence>
<dbReference type="Gene3D" id="3.30.40.10">
    <property type="entry name" value="Zinc/RING finger domain, C3HC4 (zinc finger)"/>
    <property type="match status" value="1"/>
</dbReference>
<evidence type="ECO:0000259" key="6">
    <source>
        <dbReference type="PROSITE" id="PS50089"/>
    </source>
</evidence>
<dbReference type="InterPro" id="IPR001841">
    <property type="entry name" value="Znf_RING"/>
</dbReference>
<dbReference type="GO" id="GO:0008270">
    <property type="term" value="F:zinc ion binding"/>
    <property type="evidence" value="ECO:0007669"/>
    <property type="project" value="UniProtKB-KW"/>
</dbReference>